<evidence type="ECO:0000256" key="6">
    <source>
        <dbReference type="ARBA" id="ARBA00022827"/>
    </source>
</evidence>
<dbReference type="SUPFAM" id="SSF54862">
    <property type="entry name" value="4Fe-4S ferredoxins"/>
    <property type="match status" value="1"/>
</dbReference>
<evidence type="ECO:0000256" key="13">
    <source>
        <dbReference type="PIRSR" id="PIRSR000362-2"/>
    </source>
</evidence>
<keyword evidence="4" id="KW-0285">Flavoprotein</keyword>
<keyword evidence="7 13" id="KW-0521">NADP</keyword>
<dbReference type="InterPro" id="IPR036188">
    <property type="entry name" value="FAD/NAD-bd_sf"/>
</dbReference>
<evidence type="ECO:0000256" key="3">
    <source>
        <dbReference type="ARBA" id="ARBA00013223"/>
    </source>
</evidence>
<keyword evidence="5" id="KW-0479">Metal-binding</keyword>
<dbReference type="PANTHER" id="PTHR48467:SF1">
    <property type="entry name" value="GLUTAMATE SYNTHASE 1 [NADH], CHLOROPLASTIC-LIKE"/>
    <property type="match status" value="1"/>
</dbReference>
<dbReference type="InterPro" id="IPR017896">
    <property type="entry name" value="4Fe4S_Fe-S-bd"/>
</dbReference>
<dbReference type="GO" id="GO:0004324">
    <property type="term" value="F:ferredoxin-NADP+ reductase activity"/>
    <property type="evidence" value="ECO:0007669"/>
    <property type="project" value="UniProtKB-EC"/>
</dbReference>
<accession>A0AAE4V545</accession>
<dbReference type="InterPro" id="IPR055275">
    <property type="entry name" value="Ferredox_Rdtase"/>
</dbReference>
<evidence type="ECO:0000259" key="14">
    <source>
        <dbReference type="PROSITE" id="PS51379"/>
    </source>
</evidence>
<evidence type="ECO:0000256" key="12">
    <source>
        <dbReference type="PIRSR" id="PIRSR000362-1"/>
    </source>
</evidence>
<dbReference type="SUPFAM" id="SSF51971">
    <property type="entry name" value="Nucleotide-binding domain"/>
    <property type="match status" value="2"/>
</dbReference>
<evidence type="ECO:0000256" key="11">
    <source>
        <dbReference type="ARBA" id="ARBA00047776"/>
    </source>
</evidence>
<feature type="binding site" evidence="13">
    <location>
        <position position="473"/>
    </location>
    <ligand>
        <name>NADP(+)</name>
        <dbReference type="ChEBI" id="CHEBI:58349"/>
    </ligand>
</feature>
<dbReference type="InterPro" id="IPR023753">
    <property type="entry name" value="FAD/NAD-binding_dom"/>
</dbReference>
<evidence type="ECO:0000313" key="16">
    <source>
        <dbReference type="Proteomes" id="UP001185863"/>
    </source>
</evidence>
<protein>
    <recommendedName>
        <fullName evidence="3">ferredoxin--NADP(+) reductase</fullName>
        <ecNumber evidence="3">1.18.1.2</ecNumber>
    </recommendedName>
</protein>
<keyword evidence="10" id="KW-0411">Iron-sulfur</keyword>
<dbReference type="EMBL" id="JAWLUP010000179">
    <property type="protein sequence ID" value="MDV7268585.1"/>
    <property type="molecule type" value="Genomic_DNA"/>
</dbReference>
<dbReference type="PRINTS" id="PR00419">
    <property type="entry name" value="ADXRDTASE"/>
</dbReference>
<dbReference type="InterPro" id="IPR017900">
    <property type="entry name" value="4Fe4S_Fe_S_CS"/>
</dbReference>
<dbReference type="Gene3D" id="3.30.70.20">
    <property type="match status" value="1"/>
</dbReference>
<feature type="binding site" evidence="13">
    <location>
        <begin position="301"/>
        <end position="302"/>
    </location>
    <ligand>
        <name>NADP(+)</name>
        <dbReference type="ChEBI" id="CHEBI:58349"/>
    </ligand>
</feature>
<feature type="binding site" evidence="12">
    <location>
        <begin position="473"/>
        <end position="475"/>
    </location>
    <ligand>
        <name>FAD</name>
        <dbReference type="ChEBI" id="CHEBI:57692"/>
    </ligand>
</feature>
<dbReference type="Pfam" id="PF00037">
    <property type="entry name" value="Fer4"/>
    <property type="match status" value="1"/>
</dbReference>
<evidence type="ECO:0000256" key="1">
    <source>
        <dbReference type="ARBA" id="ARBA00001974"/>
    </source>
</evidence>
<feature type="binding site" evidence="12">
    <location>
        <position position="186"/>
    </location>
    <ligand>
        <name>FAD</name>
        <dbReference type="ChEBI" id="CHEBI:57692"/>
    </ligand>
</feature>
<reference evidence="15" key="1">
    <citation type="submission" date="2023-10" db="EMBL/GenBank/DDBJ databases">
        <title>Development of a sustainable strategy for remediation of hydrocarbon-contaminated territories based on the waste exchange concept.</title>
        <authorList>
            <person name="Krivoruchko A."/>
        </authorList>
    </citation>
    <scope>NUCLEOTIDE SEQUENCE</scope>
    <source>
        <strain evidence="15">IEGM 68</strain>
    </source>
</reference>
<dbReference type="PROSITE" id="PS00198">
    <property type="entry name" value="4FE4S_FER_1"/>
    <property type="match status" value="1"/>
</dbReference>
<sequence>MSFVVTQPCCNDATCVAVCPVNCIRPTPDDPAFRTTEMLYIDPQTCIDCGACMEACPVEAIYPEDELPDDQARYRDINAEYFRYHPLDSALPSPDRQHPVKVSKPDVPLRVAVVGSGPAGVYAAAELMGRMPSGSVEIEMFDRLPTPWGLVRAGVAPDHLATKTITEVFRKIAAKPGFRFHLNVEIGRHLTHHELLDHHHAVVYAVGALDDRKLDIPGTELPGSAAAPEFVAWYNGHPDYAHRTFDLGCERAVIVGNGNVALDVARLLVTDPDDLVRTDMAEHAVDALRKSNIREVVVLGRRGSGHAAYTTPELLALGRIRNVDVVVDRTELDLGETTESTHSFSMDLKTSVAREFANSAPNPAHKRIVLRYLASPTRILGDERVEGVEIVRNELVRSDHGTFEARATDDREILEAGLVLRSIGFRGRAVPAVPFDNRLGIIPNVDGRVVDPDTNSPVSGVYTTGWVKRGPSGVIGTNKHCAHDTVTALIDDVVAGRLPQPKLAGDREALTALVRERQPEVVDRKGWLAIDAEERSRGREQGRPRVKFTDINDMLDAARTATQPAV</sequence>
<comment type="caution">
    <text evidence="15">The sequence shown here is derived from an EMBL/GenBank/DDBJ whole genome shotgun (WGS) entry which is preliminary data.</text>
</comment>
<comment type="similarity">
    <text evidence="2">Belongs to the ferredoxin--NADP reductase type 1 family.</text>
</comment>
<feature type="binding site" evidence="12">
    <location>
        <position position="119"/>
    </location>
    <ligand>
        <name>FAD</name>
        <dbReference type="ChEBI" id="CHEBI:57692"/>
    </ligand>
</feature>
<keyword evidence="8" id="KW-0560">Oxidoreductase</keyword>
<dbReference type="PANTHER" id="PTHR48467">
    <property type="entry name" value="GLUTAMATE SYNTHASE 1 [NADH], CHLOROPLASTIC-LIKE"/>
    <property type="match status" value="1"/>
</dbReference>
<evidence type="ECO:0000256" key="10">
    <source>
        <dbReference type="ARBA" id="ARBA00023014"/>
    </source>
</evidence>
<dbReference type="EC" id="1.18.1.2" evidence="3"/>
<evidence type="ECO:0000256" key="5">
    <source>
        <dbReference type="ARBA" id="ARBA00022723"/>
    </source>
</evidence>
<evidence type="ECO:0000256" key="2">
    <source>
        <dbReference type="ARBA" id="ARBA00008312"/>
    </source>
</evidence>
<feature type="binding site" evidence="13">
    <location>
        <position position="313"/>
    </location>
    <ligand>
        <name>NADP(+)</name>
        <dbReference type="ChEBI" id="CHEBI:58349"/>
    </ligand>
</feature>
<dbReference type="PIRSF" id="PIRSF000362">
    <property type="entry name" value="FNR"/>
    <property type="match status" value="1"/>
</dbReference>
<evidence type="ECO:0000256" key="8">
    <source>
        <dbReference type="ARBA" id="ARBA00023002"/>
    </source>
</evidence>
<feature type="domain" description="4Fe-4S ferredoxin-type" evidence="14">
    <location>
        <begin position="37"/>
        <end position="66"/>
    </location>
</feature>
<evidence type="ECO:0000313" key="15">
    <source>
        <dbReference type="EMBL" id="MDV7268585.1"/>
    </source>
</evidence>
<organism evidence="15 16">
    <name type="scientific">Rhodococcus oxybenzonivorans</name>
    <dbReference type="NCBI Taxonomy" id="1990687"/>
    <lineage>
        <taxon>Bacteria</taxon>
        <taxon>Bacillati</taxon>
        <taxon>Actinomycetota</taxon>
        <taxon>Actinomycetes</taxon>
        <taxon>Mycobacteriales</taxon>
        <taxon>Nocardiaceae</taxon>
        <taxon>Rhodococcus</taxon>
    </lineage>
</organism>
<dbReference type="Proteomes" id="UP001185863">
    <property type="component" value="Unassembled WGS sequence"/>
</dbReference>
<dbReference type="InterPro" id="IPR021163">
    <property type="entry name" value="Ferredox_Rdtase_adrenod"/>
</dbReference>
<evidence type="ECO:0000256" key="7">
    <source>
        <dbReference type="ARBA" id="ARBA00022857"/>
    </source>
</evidence>
<comment type="catalytic activity">
    <reaction evidence="11">
        <text>2 reduced [2Fe-2S]-[ferredoxin] + NADP(+) + H(+) = 2 oxidized [2Fe-2S]-[ferredoxin] + NADPH</text>
        <dbReference type="Rhea" id="RHEA:20125"/>
        <dbReference type="Rhea" id="RHEA-COMP:10000"/>
        <dbReference type="Rhea" id="RHEA-COMP:10001"/>
        <dbReference type="ChEBI" id="CHEBI:15378"/>
        <dbReference type="ChEBI" id="CHEBI:33737"/>
        <dbReference type="ChEBI" id="CHEBI:33738"/>
        <dbReference type="ChEBI" id="CHEBI:57783"/>
        <dbReference type="ChEBI" id="CHEBI:58349"/>
        <dbReference type="EC" id="1.18.1.2"/>
    </reaction>
</comment>
<keyword evidence="9" id="KW-0408">Iron</keyword>
<dbReference type="RefSeq" id="WP_317745054.1">
    <property type="nucleotide sequence ID" value="NZ_JAWLUP010000179.1"/>
</dbReference>
<feature type="binding site" evidence="12">
    <location>
        <position position="150"/>
    </location>
    <ligand>
        <name>FAD</name>
        <dbReference type="ChEBI" id="CHEBI:57692"/>
    </ligand>
</feature>
<dbReference type="GO" id="GO:0051536">
    <property type="term" value="F:iron-sulfur cluster binding"/>
    <property type="evidence" value="ECO:0007669"/>
    <property type="project" value="UniProtKB-KW"/>
</dbReference>
<dbReference type="Gene3D" id="3.50.50.60">
    <property type="entry name" value="FAD/NAD(P)-binding domain"/>
    <property type="match status" value="1"/>
</dbReference>
<keyword evidence="6 12" id="KW-0274">FAD</keyword>
<dbReference type="Gene3D" id="3.40.50.720">
    <property type="entry name" value="NAD(P)-binding Rossmann-like Domain"/>
    <property type="match status" value="1"/>
</dbReference>
<gene>
    <name evidence="15" type="ORF">R4315_29130</name>
</gene>
<dbReference type="CDD" id="cd04410">
    <property type="entry name" value="DMSOR_beta-like"/>
    <property type="match status" value="1"/>
</dbReference>
<proteinExistence type="inferred from homology"/>
<dbReference type="Pfam" id="PF07992">
    <property type="entry name" value="Pyr_redox_2"/>
    <property type="match status" value="1"/>
</dbReference>
<evidence type="ECO:0000256" key="4">
    <source>
        <dbReference type="ARBA" id="ARBA00022630"/>
    </source>
</evidence>
<dbReference type="GO" id="GO:0046872">
    <property type="term" value="F:metal ion binding"/>
    <property type="evidence" value="ECO:0007669"/>
    <property type="project" value="UniProtKB-KW"/>
</dbReference>
<feature type="binding site" evidence="12">
    <location>
        <position position="466"/>
    </location>
    <ligand>
        <name>FAD</name>
        <dbReference type="ChEBI" id="CHEBI:57692"/>
    </ligand>
</feature>
<name>A0AAE4V545_9NOCA</name>
<evidence type="ECO:0000256" key="9">
    <source>
        <dbReference type="ARBA" id="ARBA00023004"/>
    </source>
</evidence>
<dbReference type="PROSITE" id="PS51379">
    <property type="entry name" value="4FE4S_FER_2"/>
    <property type="match status" value="1"/>
</dbReference>
<dbReference type="AlphaFoldDB" id="A0AAE4V545"/>
<feature type="binding site" evidence="13">
    <location>
        <begin position="257"/>
        <end position="260"/>
    </location>
    <ligand>
        <name>NADP(+)</name>
        <dbReference type="ChEBI" id="CHEBI:58349"/>
    </ligand>
</feature>
<comment type="cofactor">
    <cofactor evidence="1 12">
        <name>FAD</name>
        <dbReference type="ChEBI" id="CHEBI:57692"/>
    </cofactor>
</comment>